<sequence length="468" mass="54599">MSSSPRFPYAFIPPLSEFTAFCRQRRAVQLVYVVIFLVLTNTIYQIMENTPPDDPDTETTTEANQVYKSFEADIDQHFTNYYKNIFNTLKYDGFVTWDSKILAIGAKFHTYTVALRDAGLGNSLSTKRNVDLPFGNDTFDVVYSTHTGFDCSEKQAVFAKELERTVKPDGFLVIHTEADDLYSLNSLLDLFESFRLVRTREIEVIFWSIPEIREVVMKKQLGYRRRRDVVGNCSVPAFKMELIRKMEDLVLEEPVKRSPRKIKYLTSIVDIDFKTRYVYIDVGAKSYGSSIGSWFKKTYPKQNKKFEIFAIEGNQKFHEEYKSRKKVTLLPFEAWVRNESLFFEINRDPSPKNEEKGKGMGRVQSAQTSTTFVNAMNKIQGFDFAAWVKSSFTEKDFVVVKMDVEGAEFDLIKKMVETGAVCLVDEMFVECHYNRWKRSMKYQKRYKDCLELFSSLRDTGIFVHQWRL</sequence>
<dbReference type="InterPro" id="IPR013216">
    <property type="entry name" value="Methyltransf_11"/>
</dbReference>
<dbReference type="GO" id="GO:0009820">
    <property type="term" value="P:alkaloid metabolic process"/>
    <property type="evidence" value="ECO:0007669"/>
    <property type="project" value="UniProtKB-KW"/>
</dbReference>
<dbReference type="PANTHER" id="PTHR44843">
    <property type="entry name" value="METHYLTRANSFERASE"/>
    <property type="match status" value="1"/>
</dbReference>
<keyword evidence="3" id="KW-0808">Transferase</keyword>
<keyword evidence="4" id="KW-1185">Reference proteome</keyword>
<feature type="domain" description="DUF7870" evidence="2">
    <location>
        <begin position="375"/>
        <end position="466"/>
    </location>
</feature>
<evidence type="ECO:0000313" key="3">
    <source>
        <dbReference type="EMBL" id="PWA80224.1"/>
    </source>
</evidence>
<comment type="caution">
    <text evidence="3">The sequence shown here is derived from an EMBL/GenBank/DDBJ whole genome shotgun (WGS) entry which is preliminary data.</text>
</comment>
<dbReference type="InterPro" id="IPR057192">
    <property type="entry name" value="DUF7870"/>
</dbReference>
<dbReference type="InterPro" id="IPR029063">
    <property type="entry name" value="SAM-dependent_MTases_sf"/>
</dbReference>
<dbReference type="PANTHER" id="PTHR44843:SF13">
    <property type="entry name" value="METHYLTRANSFERASE FKBM DOMAIN-CONTAINING PROTEIN"/>
    <property type="match status" value="1"/>
</dbReference>
<accession>A0A2U1P376</accession>
<reference evidence="3 4" key="1">
    <citation type="journal article" date="2018" name="Mol. Plant">
        <title>The genome of Artemisia annua provides insight into the evolution of Asteraceae family and artemisinin biosynthesis.</title>
        <authorList>
            <person name="Shen Q."/>
            <person name="Zhang L."/>
            <person name="Liao Z."/>
            <person name="Wang S."/>
            <person name="Yan T."/>
            <person name="Shi P."/>
            <person name="Liu M."/>
            <person name="Fu X."/>
            <person name="Pan Q."/>
            <person name="Wang Y."/>
            <person name="Lv Z."/>
            <person name="Lu X."/>
            <person name="Zhang F."/>
            <person name="Jiang W."/>
            <person name="Ma Y."/>
            <person name="Chen M."/>
            <person name="Hao X."/>
            <person name="Li L."/>
            <person name="Tang Y."/>
            <person name="Lv G."/>
            <person name="Zhou Y."/>
            <person name="Sun X."/>
            <person name="Brodelius P.E."/>
            <person name="Rose J.K.C."/>
            <person name="Tang K."/>
        </authorList>
    </citation>
    <scope>NUCLEOTIDE SEQUENCE [LARGE SCALE GENOMIC DNA]</scope>
    <source>
        <strain evidence="4">cv. Huhao1</strain>
        <tissue evidence="3">Leaf</tissue>
    </source>
</reference>
<dbReference type="AlphaFoldDB" id="A0A2U1P376"/>
<dbReference type="Gene3D" id="3.40.50.150">
    <property type="entry name" value="Vaccinia Virus protein VP39"/>
    <property type="match status" value="2"/>
</dbReference>
<dbReference type="STRING" id="35608.A0A2U1P376"/>
<feature type="domain" description="Methyltransferase type 11" evidence="1">
    <location>
        <begin position="131"/>
        <end position="174"/>
    </location>
</feature>
<evidence type="ECO:0000259" key="2">
    <source>
        <dbReference type="Pfam" id="PF25276"/>
    </source>
</evidence>
<evidence type="ECO:0000259" key="1">
    <source>
        <dbReference type="Pfam" id="PF08241"/>
    </source>
</evidence>
<name>A0A2U1P376_ARTAN</name>
<protein>
    <submittedName>
        <fullName evidence="3">Methyltransferase FkbM</fullName>
    </submittedName>
</protein>
<dbReference type="Pfam" id="PF25276">
    <property type="entry name" value="DUF7870"/>
    <property type="match status" value="2"/>
</dbReference>
<organism evidence="3 4">
    <name type="scientific">Artemisia annua</name>
    <name type="common">Sweet wormwood</name>
    <dbReference type="NCBI Taxonomy" id="35608"/>
    <lineage>
        <taxon>Eukaryota</taxon>
        <taxon>Viridiplantae</taxon>
        <taxon>Streptophyta</taxon>
        <taxon>Embryophyta</taxon>
        <taxon>Tracheophyta</taxon>
        <taxon>Spermatophyta</taxon>
        <taxon>Magnoliopsida</taxon>
        <taxon>eudicotyledons</taxon>
        <taxon>Gunneridae</taxon>
        <taxon>Pentapetalae</taxon>
        <taxon>asterids</taxon>
        <taxon>campanulids</taxon>
        <taxon>Asterales</taxon>
        <taxon>Asteraceae</taxon>
        <taxon>Asteroideae</taxon>
        <taxon>Anthemideae</taxon>
        <taxon>Artemisiinae</taxon>
        <taxon>Artemisia</taxon>
    </lineage>
</organism>
<evidence type="ECO:0000313" key="4">
    <source>
        <dbReference type="Proteomes" id="UP000245207"/>
    </source>
</evidence>
<dbReference type="GO" id="GO:0032259">
    <property type="term" value="P:methylation"/>
    <property type="evidence" value="ECO:0007669"/>
    <property type="project" value="UniProtKB-KW"/>
</dbReference>
<dbReference type="Proteomes" id="UP000245207">
    <property type="component" value="Unassembled WGS sequence"/>
</dbReference>
<dbReference type="GO" id="GO:0008757">
    <property type="term" value="F:S-adenosylmethionine-dependent methyltransferase activity"/>
    <property type="evidence" value="ECO:0007669"/>
    <property type="project" value="InterPro"/>
</dbReference>
<dbReference type="Pfam" id="PF08241">
    <property type="entry name" value="Methyltransf_11"/>
    <property type="match status" value="1"/>
</dbReference>
<dbReference type="SUPFAM" id="SSF53335">
    <property type="entry name" value="S-adenosyl-L-methionine-dependent methyltransferases"/>
    <property type="match status" value="2"/>
</dbReference>
<feature type="domain" description="DUF7870" evidence="2">
    <location>
        <begin position="244"/>
        <end position="336"/>
    </location>
</feature>
<gene>
    <name evidence="3" type="ORF">CTI12_AA199410</name>
</gene>
<keyword evidence="3" id="KW-0489">Methyltransferase</keyword>
<dbReference type="OrthoDB" id="10006218at2759"/>
<dbReference type="EMBL" id="PKPP01001749">
    <property type="protein sequence ID" value="PWA80224.1"/>
    <property type="molecule type" value="Genomic_DNA"/>
</dbReference>
<proteinExistence type="predicted"/>